<dbReference type="EMBL" id="SDAM02000081">
    <property type="protein sequence ID" value="KAH6831818.1"/>
    <property type="molecule type" value="Genomic_DNA"/>
</dbReference>
<proteinExistence type="predicted"/>
<reference evidence="2 3" key="1">
    <citation type="journal article" date="2021" name="Nat. Commun.">
        <title>Incipient diploidization of the medicinal plant Perilla within 10,000 years.</title>
        <authorList>
            <person name="Zhang Y."/>
            <person name="Shen Q."/>
            <person name="Leng L."/>
            <person name="Zhang D."/>
            <person name="Chen S."/>
            <person name="Shi Y."/>
            <person name="Ning Z."/>
            <person name="Chen S."/>
        </authorList>
    </citation>
    <scope>NUCLEOTIDE SEQUENCE [LARGE SCALE GENOMIC DNA]</scope>
    <source>
        <strain evidence="3">cv. PC099</strain>
    </source>
</reference>
<accession>A0AAD4P9K5</accession>
<dbReference type="InterPro" id="IPR013187">
    <property type="entry name" value="F-box-assoc_dom_typ3"/>
</dbReference>
<protein>
    <recommendedName>
        <fullName evidence="1">F-box associated beta-propeller type 3 domain-containing protein</fullName>
    </recommendedName>
</protein>
<dbReference type="SUPFAM" id="SSF50965">
    <property type="entry name" value="Galactose oxidase, central domain"/>
    <property type="match status" value="1"/>
</dbReference>
<keyword evidence="3" id="KW-1185">Reference proteome</keyword>
<dbReference type="InterPro" id="IPR050796">
    <property type="entry name" value="SCF_F-box_component"/>
</dbReference>
<evidence type="ECO:0000313" key="2">
    <source>
        <dbReference type="EMBL" id="KAH6831818.1"/>
    </source>
</evidence>
<name>A0AAD4P9K5_PERFH</name>
<sequence>MAFMSKNLLKSISKLRHVSDTFSLYIPKHHHIFETAVAEDKCSSKHRVLVRSFRNTVLDESRYFSDLSIKNLIPISKLVSRISDDMLPFSDRCFCGSASYHVSALSCENFSPIHNPNFPSFDLYKFLGSYGGVVCFDNKWEDAVFWNPLTNETKLLPSSDLDRPDPTAEPKRIVKALSLSSGFGFDSCSEDYKYIRWVTFLSREEEECIDNAYTVVELYSLKTDSWKLIPNPSGRGVRLFSACVNGDFYWSTDWIGPAEIMKFDFGVESFSYLPFPHTGKKSFLFNLFDFRGSLGVVVYPKMDEEEVHVKSCGGVKSLMIVSRVVRSRWGFRKTEVDIYIHPHEPTLIPYDEATVSLRSSPEDDRPNVNLSDHH</sequence>
<feature type="domain" description="F-box associated beta-propeller type 3" evidence="1">
    <location>
        <begin position="123"/>
        <end position="300"/>
    </location>
</feature>
<gene>
    <name evidence="2" type="ORF">C2S53_008311</name>
</gene>
<evidence type="ECO:0000259" key="1">
    <source>
        <dbReference type="Pfam" id="PF08268"/>
    </source>
</evidence>
<dbReference type="PANTHER" id="PTHR31672:SF13">
    <property type="entry name" value="F-BOX PROTEIN CPR30-LIKE"/>
    <property type="match status" value="1"/>
</dbReference>
<dbReference type="NCBIfam" id="TIGR01640">
    <property type="entry name" value="F_box_assoc_1"/>
    <property type="match status" value="1"/>
</dbReference>
<dbReference type="PANTHER" id="PTHR31672">
    <property type="entry name" value="BNACNNG10540D PROTEIN"/>
    <property type="match status" value="1"/>
</dbReference>
<dbReference type="InterPro" id="IPR011043">
    <property type="entry name" value="Gal_Oxase/kelch_b-propeller"/>
</dbReference>
<evidence type="ECO:0000313" key="3">
    <source>
        <dbReference type="Proteomes" id="UP001190926"/>
    </source>
</evidence>
<dbReference type="Pfam" id="PF08268">
    <property type="entry name" value="FBA_3"/>
    <property type="match status" value="1"/>
</dbReference>
<dbReference type="AlphaFoldDB" id="A0AAD4P9K5"/>
<dbReference type="InterPro" id="IPR017451">
    <property type="entry name" value="F-box-assoc_interact_dom"/>
</dbReference>
<dbReference type="Proteomes" id="UP001190926">
    <property type="component" value="Unassembled WGS sequence"/>
</dbReference>
<comment type="caution">
    <text evidence="2">The sequence shown here is derived from an EMBL/GenBank/DDBJ whole genome shotgun (WGS) entry which is preliminary data.</text>
</comment>
<organism evidence="2 3">
    <name type="scientific">Perilla frutescens var. hirtella</name>
    <name type="common">Perilla citriodora</name>
    <name type="synonym">Perilla setoyensis</name>
    <dbReference type="NCBI Taxonomy" id="608512"/>
    <lineage>
        <taxon>Eukaryota</taxon>
        <taxon>Viridiplantae</taxon>
        <taxon>Streptophyta</taxon>
        <taxon>Embryophyta</taxon>
        <taxon>Tracheophyta</taxon>
        <taxon>Spermatophyta</taxon>
        <taxon>Magnoliopsida</taxon>
        <taxon>eudicotyledons</taxon>
        <taxon>Gunneridae</taxon>
        <taxon>Pentapetalae</taxon>
        <taxon>asterids</taxon>
        <taxon>lamiids</taxon>
        <taxon>Lamiales</taxon>
        <taxon>Lamiaceae</taxon>
        <taxon>Nepetoideae</taxon>
        <taxon>Elsholtzieae</taxon>
        <taxon>Perilla</taxon>
    </lineage>
</organism>